<proteinExistence type="predicted"/>
<keyword evidence="1" id="KW-0472">Membrane</keyword>
<feature type="transmembrane region" description="Helical" evidence="1">
    <location>
        <begin position="37"/>
        <end position="59"/>
    </location>
</feature>
<accession>A0ABU4BFK7</accession>
<evidence type="ECO:0000256" key="1">
    <source>
        <dbReference type="SAM" id="Phobius"/>
    </source>
</evidence>
<feature type="transmembrane region" description="Helical" evidence="1">
    <location>
        <begin position="139"/>
        <end position="160"/>
    </location>
</feature>
<dbReference type="EMBL" id="JAWLJX010000005">
    <property type="protein sequence ID" value="MDV6262984.1"/>
    <property type="molecule type" value="Genomic_DNA"/>
</dbReference>
<feature type="transmembrane region" description="Helical" evidence="1">
    <location>
        <begin position="71"/>
        <end position="90"/>
    </location>
</feature>
<sequence>MGILRSVYFDVARDVDLFEGFPVSTQKAKYAATVKPWTITCLAASIAIVIGSLGPWVTIFAFSQNGTEGDGAITVALGGLTALLSVVVIVREGRALLGDRYITPLLALVVSIIALYDVANVGNTKGNFMGAQIGPSVGWGLWLVLIGGLTLLAASILVAAKGKNL</sequence>
<name>A0ABU4BFK7_9NOCA</name>
<organism evidence="2 3">
    <name type="scientific">Rhodococcoides yunnanense</name>
    <dbReference type="NCBI Taxonomy" id="278209"/>
    <lineage>
        <taxon>Bacteria</taxon>
        <taxon>Bacillati</taxon>
        <taxon>Actinomycetota</taxon>
        <taxon>Actinomycetes</taxon>
        <taxon>Mycobacteriales</taxon>
        <taxon>Nocardiaceae</taxon>
        <taxon>Rhodococcoides</taxon>
    </lineage>
</organism>
<evidence type="ECO:0000313" key="2">
    <source>
        <dbReference type="EMBL" id="MDV6262984.1"/>
    </source>
</evidence>
<comment type="caution">
    <text evidence="2">The sequence shown here is derived from an EMBL/GenBank/DDBJ whole genome shotgun (WGS) entry which is preliminary data.</text>
</comment>
<evidence type="ECO:0000313" key="3">
    <source>
        <dbReference type="Proteomes" id="UP001185755"/>
    </source>
</evidence>
<dbReference type="Proteomes" id="UP001185755">
    <property type="component" value="Unassembled WGS sequence"/>
</dbReference>
<keyword evidence="1" id="KW-0812">Transmembrane</keyword>
<gene>
    <name evidence="2" type="ORF">R3P96_16735</name>
</gene>
<dbReference type="RefSeq" id="WP_317565256.1">
    <property type="nucleotide sequence ID" value="NZ_JAWLJX010000005.1"/>
</dbReference>
<reference evidence="2 3" key="1">
    <citation type="submission" date="2023-10" db="EMBL/GenBank/DDBJ databases">
        <title>Development of a sustainable strategy for remediation of hydrocarbon-contaminated territories based on the waste exchange concept.</title>
        <authorList>
            <person name="Krivoruchko A."/>
        </authorList>
    </citation>
    <scope>NUCLEOTIDE SEQUENCE [LARGE SCALE GENOMIC DNA]</scope>
    <source>
        <strain evidence="2 3">IEGM 1323</strain>
    </source>
</reference>
<keyword evidence="1" id="KW-1133">Transmembrane helix</keyword>
<keyword evidence="3" id="KW-1185">Reference proteome</keyword>
<feature type="transmembrane region" description="Helical" evidence="1">
    <location>
        <begin position="102"/>
        <end position="119"/>
    </location>
</feature>
<protein>
    <submittedName>
        <fullName evidence="2">Uncharacterized protein</fullName>
    </submittedName>
</protein>